<organism evidence="3 4">
    <name type="scientific">Hymenobacter glaciei</name>
    <dbReference type="NCBI Taxonomy" id="877209"/>
    <lineage>
        <taxon>Bacteria</taxon>
        <taxon>Pseudomonadati</taxon>
        <taxon>Bacteroidota</taxon>
        <taxon>Cytophagia</taxon>
        <taxon>Cytophagales</taxon>
        <taxon>Hymenobacteraceae</taxon>
        <taxon>Hymenobacter</taxon>
    </lineage>
</organism>
<accession>A0ABP7UYW8</accession>
<protein>
    <recommendedName>
        <fullName evidence="2">Outer membrane protein beta-barrel domain-containing protein</fullName>
    </recommendedName>
</protein>
<dbReference type="Proteomes" id="UP001501469">
    <property type="component" value="Unassembled WGS sequence"/>
</dbReference>
<sequence length="230" mass="24425">MKKPVLFLALALATATQALAQSGMSSKDYDNGSTGTESRNTGFGIKGGYNTSNINGSGADLFPNKNSFAAFNAGVYGQFGFSNFASLQVEALYIRKGYHTDAGTTSTGTSYSAHDTRLDYFELPVLFVGNITETLSVHVGPQISVLTKVLNDGKNLDLNANGYNTLDYGVIGGAEARLGPARLGVRYDLSLADIYKTGAAVQYGNTALTVTDGKVRNQSIQVYLGIGFRR</sequence>
<feature type="domain" description="Outer membrane protein beta-barrel" evidence="2">
    <location>
        <begin position="39"/>
        <end position="195"/>
    </location>
</feature>
<comment type="caution">
    <text evidence="3">The sequence shown here is derived from an EMBL/GenBank/DDBJ whole genome shotgun (WGS) entry which is preliminary data.</text>
</comment>
<evidence type="ECO:0000256" key="1">
    <source>
        <dbReference type="SAM" id="SignalP"/>
    </source>
</evidence>
<dbReference type="RefSeq" id="WP_345059886.1">
    <property type="nucleotide sequence ID" value="NZ_BAABDK010000035.1"/>
</dbReference>
<gene>
    <name evidence="3" type="ORF">GCM10022409_48920</name>
</gene>
<name>A0ABP7UYW8_9BACT</name>
<evidence type="ECO:0000259" key="2">
    <source>
        <dbReference type="Pfam" id="PF13568"/>
    </source>
</evidence>
<reference evidence="4" key="1">
    <citation type="journal article" date="2019" name="Int. J. Syst. Evol. Microbiol.">
        <title>The Global Catalogue of Microorganisms (GCM) 10K type strain sequencing project: providing services to taxonomists for standard genome sequencing and annotation.</title>
        <authorList>
            <consortium name="The Broad Institute Genomics Platform"/>
            <consortium name="The Broad Institute Genome Sequencing Center for Infectious Disease"/>
            <person name="Wu L."/>
            <person name="Ma J."/>
        </authorList>
    </citation>
    <scope>NUCLEOTIDE SEQUENCE [LARGE SCALE GENOMIC DNA]</scope>
    <source>
        <strain evidence="4">JCM 17225</strain>
    </source>
</reference>
<evidence type="ECO:0000313" key="4">
    <source>
        <dbReference type="Proteomes" id="UP001501469"/>
    </source>
</evidence>
<keyword evidence="1" id="KW-0732">Signal</keyword>
<feature type="signal peptide" evidence="1">
    <location>
        <begin position="1"/>
        <end position="20"/>
    </location>
</feature>
<evidence type="ECO:0000313" key="3">
    <source>
        <dbReference type="EMBL" id="GAA4055861.1"/>
    </source>
</evidence>
<feature type="chain" id="PRO_5045631496" description="Outer membrane protein beta-barrel domain-containing protein" evidence="1">
    <location>
        <begin position="21"/>
        <end position="230"/>
    </location>
</feature>
<dbReference type="InterPro" id="IPR025665">
    <property type="entry name" value="Beta-barrel_OMP_2"/>
</dbReference>
<dbReference type="Pfam" id="PF13568">
    <property type="entry name" value="OMP_b-brl_2"/>
    <property type="match status" value="1"/>
</dbReference>
<dbReference type="EMBL" id="BAABDK010000035">
    <property type="protein sequence ID" value="GAA4055861.1"/>
    <property type="molecule type" value="Genomic_DNA"/>
</dbReference>
<keyword evidence="4" id="KW-1185">Reference proteome</keyword>
<proteinExistence type="predicted"/>